<dbReference type="InterPro" id="IPR003664">
    <property type="entry name" value="FA_synthesis"/>
</dbReference>
<dbReference type="UniPathway" id="UPA00085"/>
<evidence type="ECO:0000313" key="11">
    <source>
        <dbReference type="EMBL" id="NDW05638.1"/>
    </source>
</evidence>
<dbReference type="PANTHER" id="PTHR30100:SF1">
    <property type="entry name" value="PHOSPHATE ACYLTRANSFERASE"/>
    <property type="match status" value="1"/>
</dbReference>
<evidence type="ECO:0000256" key="2">
    <source>
        <dbReference type="ARBA" id="ARBA00022490"/>
    </source>
</evidence>
<comment type="pathway">
    <text evidence="10">Lipid metabolism; phospholipid metabolism.</text>
</comment>
<keyword evidence="12" id="KW-1185">Reference proteome</keyword>
<dbReference type="GO" id="GO:0006633">
    <property type="term" value="P:fatty acid biosynthetic process"/>
    <property type="evidence" value="ECO:0007669"/>
    <property type="project" value="UniProtKB-UniRule"/>
</dbReference>
<evidence type="ECO:0000256" key="1">
    <source>
        <dbReference type="ARBA" id="ARBA00001232"/>
    </source>
</evidence>
<keyword evidence="3 10" id="KW-0444">Lipid biosynthesis</keyword>
<proteinExistence type="inferred from homology"/>
<protein>
    <recommendedName>
        <fullName evidence="8 10">Phosphate acyltransferase</fullName>
        <ecNumber evidence="8 10">2.3.1.274</ecNumber>
    </recommendedName>
    <alternativeName>
        <fullName evidence="10">Acyl-ACP phosphotransacylase</fullName>
    </alternativeName>
    <alternativeName>
        <fullName evidence="10">Acyl-[acyl-carrier-protein]--phosphate acyltransferase</fullName>
    </alternativeName>
    <alternativeName>
        <fullName evidence="10">Phosphate-acyl-ACP acyltransferase</fullName>
    </alternativeName>
</protein>
<dbReference type="NCBIfam" id="TIGR00182">
    <property type="entry name" value="plsX"/>
    <property type="match status" value="1"/>
</dbReference>
<dbReference type="PIRSF" id="PIRSF002465">
    <property type="entry name" value="Phsphlp_syn_PlsX"/>
    <property type="match status" value="1"/>
</dbReference>
<keyword evidence="11" id="KW-0012">Acyltransferase</keyword>
<dbReference type="AlphaFoldDB" id="A0A6N9T9Q7"/>
<evidence type="ECO:0000256" key="4">
    <source>
        <dbReference type="ARBA" id="ARBA00022679"/>
    </source>
</evidence>
<evidence type="ECO:0000256" key="6">
    <source>
        <dbReference type="ARBA" id="ARBA00023209"/>
    </source>
</evidence>
<dbReference type="Gene3D" id="3.40.718.10">
    <property type="entry name" value="Isopropylmalate Dehydrogenase"/>
    <property type="match status" value="1"/>
</dbReference>
<dbReference type="PANTHER" id="PTHR30100">
    <property type="entry name" value="FATTY ACID/PHOSPHOLIPID SYNTHESIS PROTEIN PLSX"/>
    <property type="match status" value="1"/>
</dbReference>
<sequence>MAGCKWARIRYFRAAPAGSGAPAKRSENALTSKSGITISLDAMGGDHGPEVVIAGAALALERRPDARFILYGEQAAVEPVLDRFPKLRAASVFHHCDLSVRMDDKPSQALRQGRYKSSMWRTIDAVKTGEADVAVSAGNTGALMAMAKFCLRTMANIERPAIAAIWPTLKGESIVLDVGATIGADAQQLIDFSMMGGAMARTLFGIERPTVGLLNIGVEEVKGQDEIREAGRLLKETPLPGIDYHGFVEGDDLGQGTVDVVVTEGFTGNIALKTAEGTARQIAAYLRAAMSRTWLARAGYILAKSAFDRLRDKMDPSKVNGGVFLGLNGIVIKSHGGADAGGIAAAIDLAHTMARTGLREKIEADLASYHRRISEEAASVSESIVP</sequence>
<evidence type="ECO:0000256" key="5">
    <source>
        <dbReference type="ARBA" id="ARBA00023098"/>
    </source>
</evidence>
<gene>
    <name evidence="10 11" type="primary">plsX</name>
    <name evidence="11" type="ORF">GTK09_14525</name>
</gene>
<dbReference type="InterPro" id="IPR012281">
    <property type="entry name" value="Phospholipid_synth_PlsX-like"/>
</dbReference>
<accession>A0A6N9T9Q7</accession>
<comment type="caution">
    <text evidence="11">The sequence shown here is derived from an EMBL/GenBank/DDBJ whole genome shotgun (WGS) entry which is preliminary data.</text>
</comment>
<dbReference type="GO" id="GO:0008654">
    <property type="term" value="P:phospholipid biosynthetic process"/>
    <property type="evidence" value="ECO:0007669"/>
    <property type="project" value="UniProtKB-KW"/>
</dbReference>
<name>A0A6N9T9Q7_9HYPH</name>
<dbReference type="Pfam" id="PF02504">
    <property type="entry name" value="FA_synthesis"/>
    <property type="match status" value="1"/>
</dbReference>
<comment type="subunit">
    <text evidence="9 10">Homodimer. Probably interacts with PlsY.</text>
</comment>
<comment type="similarity">
    <text evidence="10">Belongs to the PlsX family.</text>
</comment>
<comment type="function">
    <text evidence="10">Catalyzes the reversible formation of acyl-phosphate (acyl-PO(4)) from acyl-[acyl-carrier-protein] (acyl-ACP). This enzyme utilizes acyl-ACP as fatty acyl donor, but not acyl-CoA.</text>
</comment>
<reference evidence="11 12" key="1">
    <citation type="submission" date="2020-01" db="EMBL/GenBank/DDBJ databases">
        <title>Jiella pacifica sp. nov.</title>
        <authorList>
            <person name="Xue Z."/>
            <person name="Zhu S."/>
            <person name="Chen J."/>
            <person name="Yang J."/>
        </authorList>
    </citation>
    <scope>NUCLEOTIDE SEQUENCE [LARGE SCALE GENOMIC DNA]</scope>
    <source>
        <strain evidence="11 12">40Bstr34</strain>
    </source>
</reference>
<evidence type="ECO:0000256" key="7">
    <source>
        <dbReference type="ARBA" id="ARBA00023264"/>
    </source>
</evidence>
<organism evidence="11 12">
    <name type="scientific">Jiella pacifica</name>
    <dbReference type="NCBI Taxonomy" id="2696469"/>
    <lineage>
        <taxon>Bacteria</taxon>
        <taxon>Pseudomonadati</taxon>
        <taxon>Pseudomonadota</taxon>
        <taxon>Alphaproteobacteria</taxon>
        <taxon>Hyphomicrobiales</taxon>
        <taxon>Aurantimonadaceae</taxon>
        <taxon>Jiella</taxon>
    </lineage>
</organism>
<evidence type="ECO:0000256" key="10">
    <source>
        <dbReference type="HAMAP-Rule" id="MF_00019"/>
    </source>
</evidence>
<comment type="catalytic activity">
    <reaction evidence="1 10">
        <text>a fatty acyl-[ACP] + phosphate = an acyl phosphate + holo-[ACP]</text>
        <dbReference type="Rhea" id="RHEA:42292"/>
        <dbReference type="Rhea" id="RHEA-COMP:9685"/>
        <dbReference type="Rhea" id="RHEA-COMP:14125"/>
        <dbReference type="ChEBI" id="CHEBI:43474"/>
        <dbReference type="ChEBI" id="CHEBI:59918"/>
        <dbReference type="ChEBI" id="CHEBI:64479"/>
        <dbReference type="ChEBI" id="CHEBI:138651"/>
        <dbReference type="EC" id="2.3.1.274"/>
    </reaction>
</comment>
<dbReference type="GO" id="GO:0005737">
    <property type="term" value="C:cytoplasm"/>
    <property type="evidence" value="ECO:0007669"/>
    <property type="project" value="UniProtKB-SubCell"/>
</dbReference>
<keyword evidence="2 10" id="KW-0963">Cytoplasm</keyword>
<dbReference type="GO" id="GO:0043811">
    <property type="term" value="F:phosphate:acyl-[acyl carrier protein] acyltransferase activity"/>
    <property type="evidence" value="ECO:0007669"/>
    <property type="project" value="UniProtKB-UniRule"/>
</dbReference>
<keyword evidence="7 10" id="KW-1208">Phospholipid metabolism</keyword>
<keyword evidence="4 10" id="KW-0808">Transferase</keyword>
<keyword evidence="6 10" id="KW-0594">Phospholipid biosynthesis</keyword>
<evidence type="ECO:0000256" key="9">
    <source>
        <dbReference type="ARBA" id="ARBA00046608"/>
    </source>
</evidence>
<evidence type="ECO:0000256" key="8">
    <source>
        <dbReference type="ARBA" id="ARBA00024069"/>
    </source>
</evidence>
<dbReference type="EMBL" id="JAAAMG010000011">
    <property type="protein sequence ID" value="NDW05638.1"/>
    <property type="molecule type" value="Genomic_DNA"/>
</dbReference>
<dbReference type="Proteomes" id="UP000469011">
    <property type="component" value="Unassembled WGS sequence"/>
</dbReference>
<evidence type="ECO:0000313" key="12">
    <source>
        <dbReference type="Proteomes" id="UP000469011"/>
    </source>
</evidence>
<dbReference type="EC" id="2.3.1.274" evidence="8 10"/>
<comment type="subcellular location">
    <subcellularLocation>
        <location evidence="10">Cytoplasm</location>
    </subcellularLocation>
    <text evidence="10">Associated with the membrane possibly through PlsY.</text>
</comment>
<dbReference type="SUPFAM" id="SSF53659">
    <property type="entry name" value="Isocitrate/Isopropylmalate dehydrogenase-like"/>
    <property type="match status" value="1"/>
</dbReference>
<dbReference type="HAMAP" id="MF_00019">
    <property type="entry name" value="PlsX"/>
    <property type="match status" value="1"/>
</dbReference>
<keyword evidence="5 10" id="KW-0443">Lipid metabolism</keyword>
<evidence type="ECO:0000256" key="3">
    <source>
        <dbReference type="ARBA" id="ARBA00022516"/>
    </source>
</evidence>